<evidence type="ECO:0000313" key="2">
    <source>
        <dbReference type="Proteomes" id="UP001164746"/>
    </source>
</evidence>
<name>A0ABY7DID8_MYAAR</name>
<reference evidence="1" key="1">
    <citation type="submission" date="2022-11" db="EMBL/GenBank/DDBJ databases">
        <title>Centuries of genome instability and evolution in soft-shell clam transmissible cancer (bioRxiv).</title>
        <authorList>
            <person name="Hart S.F.M."/>
            <person name="Yonemitsu M.A."/>
            <person name="Giersch R.M."/>
            <person name="Beal B.F."/>
            <person name="Arriagada G."/>
            <person name="Davis B.W."/>
            <person name="Ostrander E.A."/>
            <person name="Goff S.P."/>
            <person name="Metzger M.J."/>
        </authorList>
    </citation>
    <scope>NUCLEOTIDE SEQUENCE</scope>
    <source>
        <strain evidence="1">MELC-2E11</strain>
        <tissue evidence="1">Siphon/mantle</tissue>
    </source>
</reference>
<gene>
    <name evidence="1" type="ORF">MAR_030092</name>
</gene>
<sequence length="170" mass="19130">MAALLVDEPLTGINILTDARHCWRNNAKYSDVVCLGGSTNKCIQVETRHELLGVKRIYNLLDENDCPVNIHAHDNNNQITKYVREEQLESTQNANNTWHMTKGIAKAAKKITSGFKSTRGVVWHEELSDKAAAIKTHIAMTNAYPHPDAKRTQCMSVQNISSKMKRLFPS</sequence>
<dbReference type="Proteomes" id="UP001164746">
    <property type="component" value="Chromosome 2"/>
</dbReference>
<evidence type="ECO:0000313" key="1">
    <source>
        <dbReference type="EMBL" id="WAQ97402.1"/>
    </source>
</evidence>
<keyword evidence="2" id="KW-1185">Reference proteome</keyword>
<dbReference type="EMBL" id="CP111013">
    <property type="protein sequence ID" value="WAQ97402.1"/>
    <property type="molecule type" value="Genomic_DNA"/>
</dbReference>
<protein>
    <submittedName>
        <fullName evidence="1">Uncharacterized protein</fullName>
    </submittedName>
</protein>
<proteinExistence type="predicted"/>
<accession>A0ABY7DID8</accession>
<organism evidence="1 2">
    <name type="scientific">Mya arenaria</name>
    <name type="common">Soft-shell clam</name>
    <dbReference type="NCBI Taxonomy" id="6604"/>
    <lineage>
        <taxon>Eukaryota</taxon>
        <taxon>Metazoa</taxon>
        <taxon>Spiralia</taxon>
        <taxon>Lophotrochozoa</taxon>
        <taxon>Mollusca</taxon>
        <taxon>Bivalvia</taxon>
        <taxon>Autobranchia</taxon>
        <taxon>Heteroconchia</taxon>
        <taxon>Euheterodonta</taxon>
        <taxon>Imparidentia</taxon>
        <taxon>Neoheterodontei</taxon>
        <taxon>Myida</taxon>
        <taxon>Myoidea</taxon>
        <taxon>Myidae</taxon>
        <taxon>Mya</taxon>
    </lineage>
</organism>